<dbReference type="AlphaFoldDB" id="A0A497YK16"/>
<evidence type="ECO:0000313" key="2">
    <source>
        <dbReference type="Proteomes" id="UP000280791"/>
    </source>
</evidence>
<dbReference type="Proteomes" id="UP000280791">
    <property type="component" value="Unassembled WGS sequence"/>
</dbReference>
<evidence type="ECO:0000313" key="1">
    <source>
        <dbReference type="EMBL" id="RLJ89911.1"/>
    </source>
</evidence>
<organism evidence="1 2">
    <name type="scientific">Planococcus citreus</name>
    <dbReference type="NCBI Taxonomy" id="1373"/>
    <lineage>
        <taxon>Bacteria</taxon>
        <taxon>Bacillati</taxon>
        <taxon>Bacillota</taxon>
        <taxon>Bacilli</taxon>
        <taxon>Bacillales</taxon>
        <taxon>Caryophanaceae</taxon>
        <taxon>Planococcus</taxon>
    </lineage>
</organism>
<reference evidence="1 2" key="1">
    <citation type="submission" date="2018-10" db="EMBL/GenBank/DDBJ databases">
        <title>Genomic Encyclopedia of Type Strains, Phase IV (KMG-IV): sequencing the most valuable type-strain genomes for metagenomic binning, comparative biology and taxonomic classification.</title>
        <authorList>
            <person name="Goeker M."/>
        </authorList>
    </citation>
    <scope>NUCLEOTIDE SEQUENCE [LARGE SCALE GENOMIC DNA]</scope>
    <source>
        <strain evidence="1 2">DSM 20549</strain>
    </source>
</reference>
<dbReference type="RefSeq" id="WP_121297523.1">
    <property type="nucleotide sequence ID" value="NZ_QBEW01000002.1"/>
</dbReference>
<keyword evidence="2" id="KW-1185">Reference proteome</keyword>
<protein>
    <submittedName>
        <fullName evidence="1">Uncharacterized protein</fullName>
    </submittedName>
</protein>
<comment type="caution">
    <text evidence="1">The sequence shown here is derived from an EMBL/GenBank/DDBJ whole genome shotgun (WGS) entry which is preliminary data.</text>
</comment>
<proteinExistence type="predicted"/>
<name>A0A497YK16_9BACL</name>
<dbReference type="EMBL" id="RCCP01000001">
    <property type="protein sequence ID" value="RLJ89911.1"/>
    <property type="molecule type" value="Genomic_DNA"/>
</dbReference>
<gene>
    <name evidence="1" type="ORF">DFR62_0051</name>
</gene>
<sequence length="142" mass="16738">MSKVDEFKYEIVRKHMFGKWAMFSNGEDLIYSLDDIAEVEAILYPKDLYKQNSQMSDVVIYSFEKAKIRIITLDEDGTVTVLSRLFGSIQSIELKHKNRGSSRLIINFSETDKIDLDSQLDSDHKQWAYQEIIMKLYKELKW</sequence>
<accession>A0A497YK16</accession>